<feature type="chain" id="PRO_5046264948" evidence="1">
    <location>
        <begin position="22"/>
        <end position="218"/>
    </location>
</feature>
<name>A0ABR7WSB2_9SPHI</name>
<gene>
    <name evidence="2" type="ORF">IDJ77_15320</name>
</gene>
<feature type="signal peptide" evidence="1">
    <location>
        <begin position="1"/>
        <end position="21"/>
    </location>
</feature>
<dbReference type="RefSeq" id="WP_191189842.1">
    <property type="nucleotide sequence ID" value="NZ_JACWMY010000007.1"/>
</dbReference>
<accession>A0ABR7WSB2</accession>
<evidence type="ECO:0000313" key="3">
    <source>
        <dbReference type="Proteomes" id="UP000606600"/>
    </source>
</evidence>
<proteinExistence type="predicted"/>
<evidence type="ECO:0000313" key="2">
    <source>
        <dbReference type="EMBL" id="MBD1365185.1"/>
    </source>
</evidence>
<keyword evidence="1" id="KW-0732">Signal</keyword>
<dbReference type="EMBL" id="JACWMY010000007">
    <property type="protein sequence ID" value="MBD1365185.1"/>
    <property type="molecule type" value="Genomic_DNA"/>
</dbReference>
<organism evidence="2 3">
    <name type="scientific">Mucilaginibacter pankratovii</name>
    <dbReference type="NCBI Taxonomy" id="2772110"/>
    <lineage>
        <taxon>Bacteria</taxon>
        <taxon>Pseudomonadati</taxon>
        <taxon>Bacteroidota</taxon>
        <taxon>Sphingobacteriia</taxon>
        <taxon>Sphingobacteriales</taxon>
        <taxon>Sphingobacteriaceae</taxon>
        <taxon>Mucilaginibacter</taxon>
    </lineage>
</organism>
<dbReference type="Proteomes" id="UP000606600">
    <property type="component" value="Unassembled WGS sequence"/>
</dbReference>
<sequence length="218" mass="24472">MLKLKITIFALLICFTTASVAQVTNHIVEPTGVYKDINVAADNNLVQDLANAKKDKQAKLIQQIIAEPNKHNPVVLYALSAVLFKADRKDEASFWFYVAQLRTRYDFNRCTDKTTAGPVAQVNATFGPDINNYAFKNLDTLEKTVGKVVDFVRSNKEEYDQRWLNLTGMGAFDQVSVGKEGKPLSLPANEWAAIKAKTIDDYYNDFKEALAGMRAKRK</sequence>
<keyword evidence="3" id="KW-1185">Reference proteome</keyword>
<reference evidence="2 3" key="1">
    <citation type="submission" date="2020-09" db="EMBL/GenBank/DDBJ databases">
        <title>Novel species of Mucilaginibacter isolated from a glacier on the Tibetan Plateau.</title>
        <authorList>
            <person name="Liu Q."/>
            <person name="Xin Y.-H."/>
        </authorList>
    </citation>
    <scope>NUCLEOTIDE SEQUENCE [LARGE SCALE GENOMIC DNA]</scope>
    <source>
        <strain evidence="2 3">ZT4R22</strain>
    </source>
</reference>
<evidence type="ECO:0000256" key="1">
    <source>
        <dbReference type="SAM" id="SignalP"/>
    </source>
</evidence>
<protein>
    <submittedName>
        <fullName evidence="2">Uncharacterized protein</fullName>
    </submittedName>
</protein>
<comment type="caution">
    <text evidence="2">The sequence shown here is derived from an EMBL/GenBank/DDBJ whole genome shotgun (WGS) entry which is preliminary data.</text>
</comment>